<keyword evidence="3" id="KW-1185">Reference proteome</keyword>
<keyword evidence="1" id="KW-1133">Transmembrane helix</keyword>
<evidence type="ECO:0000313" key="3">
    <source>
        <dbReference type="Proteomes" id="UP000054223"/>
    </source>
</evidence>
<dbReference type="AlphaFoldDB" id="A0A9X0HLV7"/>
<proteinExistence type="predicted"/>
<dbReference type="EMBL" id="LNAL01000006">
    <property type="protein sequence ID" value="KUG08335.1"/>
    <property type="molecule type" value="Genomic_DNA"/>
</dbReference>
<sequence>MLGEHIALTLLGLPLMLFQPLAGDWIFYCLLALYLNKDFLLGRSPLKRAIGTQVQTASGLPANEWQSFLRNTTVLAWPLEVLAVVITGQKRLGDYIARTQVVNVERNAGSWRQELAAHRVSIHTLYALLATALYLLLVHSLFNWIGL</sequence>
<accession>A0A9X0HLV7</accession>
<keyword evidence="1" id="KW-0472">Membrane</keyword>
<evidence type="ECO:0000313" key="2">
    <source>
        <dbReference type="EMBL" id="KUG08335.1"/>
    </source>
</evidence>
<comment type="caution">
    <text evidence="2">The sequence shown here is derived from an EMBL/GenBank/DDBJ whole genome shotgun (WGS) entry which is preliminary data.</text>
</comment>
<protein>
    <submittedName>
        <fullName evidence="2">Uncharacterized protein</fullName>
    </submittedName>
</protein>
<reference evidence="2 3" key="1">
    <citation type="submission" date="2015-11" db="EMBL/GenBank/DDBJ databases">
        <title>Solirubrum puertoriconensis gen. nov. an environmental bacteria isolated in Puerto Rico.</title>
        <authorList>
            <person name="Cuebas-Irizarry M.F."/>
            <person name="Montalvo-Rodriguez R."/>
        </authorList>
    </citation>
    <scope>NUCLEOTIDE SEQUENCE [LARGE SCALE GENOMIC DNA]</scope>
    <source>
        <strain evidence="2 3">MC1A</strain>
    </source>
</reference>
<gene>
    <name evidence="2" type="ORF">ASU33_09180</name>
</gene>
<organism evidence="2 3">
    <name type="scientific">Solirubrum puertoriconensis</name>
    <dbReference type="NCBI Taxonomy" id="1751427"/>
    <lineage>
        <taxon>Bacteria</taxon>
        <taxon>Pseudomonadati</taxon>
        <taxon>Bacteroidota</taxon>
        <taxon>Cytophagia</taxon>
        <taxon>Cytophagales</taxon>
    </lineage>
</organism>
<evidence type="ECO:0000256" key="1">
    <source>
        <dbReference type="SAM" id="Phobius"/>
    </source>
</evidence>
<feature type="transmembrane region" description="Helical" evidence="1">
    <location>
        <begin position="6"/>
        <end position="35"/>
    </location>
</feature>
<keyword evidence="1" id="KW-0812">Transmembrane</keyword>
<dbReference type="Proteomes" id="UP000054223">
    <property type="component" value="Unassembled WGS sequence"/>
</dbReference>
<name>A0A9X0HLV7_SOLP1</name>
<feature type="transmembrane region" description="Helical" evidence="1">
    <location>
        <begin position="125"/>
        <end position="145"/>
    </location>
</feature>